<dbReference type="RefSeq" id="WP_102245298.1">
    <property type="nucleotide sequence ID" value="NZ_CP025704.1"/>
</dbReference>
<sequence length="340" mass="38441">MKTFLTAIFVSFSLVFSMTESFAQSNEGPTVYMIKGKESLDSIANKLVSRYKEKYGKRIDEFKKDLMVWNPHITTWNEIPLFSNIYIEYPYPVYVSHPYADKLQAERNYNVLNSDAETPIGTNKFTVFAMYTASAGDFQEQLTTQEGSIKSTQNSPLSLGVGTTVFLDKTNRMISSSFYWSQLRESKLNGDGVTSNKLKTKDEIGYNLYYQQLTPWAGISLYGGMDYEQFSTFNTTSFINGAPLGMNQNKIYYGTIGAGKTFFVGDQKILIKGSFAQSIKSDTTSENTIDKFEGQRLLLFASIKGESRFTYHILYKRHMLEGPTKLTVNRIGAGIGFVLF</sequence>
<protein>
    <submittedName>
        <fullName evidence="1">Uncharacterized protein</fullName>
    </submittedName>
</protein>
<accession>A0A2K9NWY9</accession>
<evidence type="ECO:0000313" key="1">
    <source>
        <dbReference type="EMBL" id="AUO00011.1"/>
    </source>
</evidence>
<dbReference type="OrthoDB" id="5290147at2"/>
<reference evidence="1 2" key="1">
    <citation type="submission" date="2018-01" db="EMBL/GenBank/DDBJ databases">
        <title>Complete genome sequence of Bacteriovorax stolpii DSM12778.</title>
        <authorList>
            <person name="Tang B."/>
            <person name="Chang J."/>
        </authorList>
    </citation>
    <scope>NUCLEOTIDE SEQUENCE [LARGE SCALE GENOMIC DNA]</scope>
    <source>
        <strain evidence="1 2">DSM 12778</strain>
    </source>
</reference>
<dbReference type="EMBL" id="CP025704">
    <property type="protein sequence ID" value="AUO00011.1"/>
    <property type="molecule type" value="Genomic_DNA"/>
</dbReference>
<gene>
    <name evidence="1" type="ORF">C0V70_18250</name>
</gene>
<name>A0A2K9NWY9_BACTC</name>
<evidence type="ECO:0000313" key="2">
    <source>
        <dbReference type="Proteomes" id="UP000235584"/>
    </source>
</evidence>
<dbReference type="Proteomes" id="UP000235584">
    <property type="component" value="Chromosome"/>
</dbReference>
<organism evidence="1 2">
    <name type="scientific">Bacteriovorax stolpii</name>
    <name type="common">Bdellovibrio stolpii</name>
    <dbReference type="NCBI Taxonomy" id="960"/>
    <lineage>
        <taxon>Bacteria</taxon>
        <taxon>Pseudomonadati</taxon>
        <taxon>Bdellovibrionota</taxon>
        <taxon>Bacteriovoracia</taxon>
        <taxon>Bacteriovoracales</taxon>
        <taxon>Bacteriovoracaceae</taxon>
        <taxon>Bacteriovorax</taxon>
    </lineage>
</organism>
<keyword evidence="2" id="KW-1185">Reference proteome</keyword>
<dbReference type="AlphaFoldDB" id="A0A2K9NWY9"/>
<proteinExistence type="predicted"/>
<dbReference type="KEGG" id="bsto:C0V70_18250"/>